<dbReference type="PANTHER" id="PTHR47955">
    <property type="entry name" value="CYTOCHROME P450 FAMILY 71 PROTEIN"/>
    <property type="match status" value="1"/>
</dbReference>
<dbReference type="SUPFAM" id="SSF48264">
    <property type="entry name" value="Cytochrome P450"/>
    <property type="match status" value="1"/>
</dbReference>
<keyword evidence="5 9" id="KW-0560">Oxidoreductase</keyword>
<gene>
    <name evidence="11" type="ORF">Golob_025482</name>
</gene>
<evidence type="ECO:0000256" key="3">
    <source>
        <dbReference type="ARBA" id="ARBA00022617"/>
    </source>
</evidence>
<dbReference type="PANTHER" id="PTHR47955:SF8">
    <property type="entry name" value="CYTOCHROME P450 71D11-LIKE"/>
    <property type="match status" value="1"/>
</dbReference>
<keyword evidence="7 9" id="KW-0503">Monooxygenase</keyword>
<feature type="transmembrane region" description="Helical" evidence="10">
    <location>
        <begin position="6"/>
        <end position="30"/>
    </location>
</feature>
<evidence type="ECO:0000256" key="5">
    <source>
        <dbReference type="ARBA" id="ARBA00023002"/>
    </source>
</evidence>
<evidence type="ECO:0000313" key="11">
    <source>
        <dbReference type="EMBL" id="MBA0555291.1"/>
    </source>
</evidence>
<evidence type="ECO:0000256" key="4">
    <source>
        <dbReference type="ARBA" id="ARBA00022723"/>
    </source>
</evidence>
<dbReference type="PROSITE" id="PS00086">
    <property type="entry name" value="CYTOCHROME_P450"/>
    <property type="match status" value="1"/>
</dbReference>
<keyword evidence="10" id="KW-0472">Membrane</keyword>
<dbReference type="InterPro" id="IPR017972">
    <property type="entry name" value="Cyt_P450_CS"/>
</dbReference>
<organism evidence="11 12">
    <name type="scientific">Gossypium lobatum</name>
    <dbReference type="NCBI Taxonomy" id="34289"/>
    <lineage>
        <taxon>Eukaryota</taxon>
        <taxon>Viridiplantae</taxon>
        <taxon>Streptophyta</taxon>
        <taxon>Embryophyta</taxon>
        <taxon>Tracheophyta</taxon>
        <taxon>Spermatophyta</taxon>
        <taxon>Magnoliopsida</taxon>
        <taxon>eudicotyledons</taxon>
        <taxon>Gunneridae</taxon>
        <taxon>Pentapetalae</taxon>
        <taxon>rosids</taxon>
        <taxon>malvids</taxon>
        <taxon>Malvales</taxon>
        <taxon>Malvaceae</taxon>
        <taxon>Malvoideae</taxon>
        <taxon>Gossypium</taxon>
    </lineage>
</organism>
<evidence type="ECO:0000256" key="9">
    <source>
        <dbReference type="RuleBase" id="RU000461"/>
    </source>
</evidence>
<dbReference type="Proteomes" id="UP000593572">
    <property type="component" value="Unassembled WGS sequence"/>
</dbReference>
<dbReference type="FunFam" id="1.10.630.10:FF:000043">
    <property type="entry name" value="Cytochrome P450 99A2"/>
    <property type="match status" value="1"/>
</dbReference>
<keyword evidence="10" id="KW-0812">Transmembrane</keyword>
<dbReference type="PRINTS" id="PR00385">
    <property type="entry name" value="P450"/>
</dbReference>
<dbReference type="PRINTS" id="PR00463">
    <property type="entry name" value="EP450I"/>
</dbReference>
<comment type="similarity">
    <text evidence="2 9">Belongs to the cytochrome P450 family.</text>
</comment>
<accession>A0A7J8LS65</accession>
<evidence type="ECO:0000256" key="2">
    <source>
        <dbReference type="ARBA" id="ARBA00010617"/>
    </source>
</evidence>
<protein>
    <recommendedName>
        <fullName evidence="13">Cytochrome P450</fullName>
    </recommendedName>
</protein>
<sequence>MYITCLLSLMFIMINIIISLFIILVIVHLLKPKKPVKKLPPGPWKLPLIGNMHQLVGSLPHQTLANMARTYGSLIHLKTGSISYIVISSPELAEEALKTNDISFASRPTILASKIMSYDSTNIVFSPYGSYWRHLRKICVTELLSPKRVESFRKVREEEVSSFINSIALWGSSSGINLSKKIFSLTYGVTSRAAFSEKCKDQEAFISIITRVSKLSGRFTIADMFPSLKLLELLSGRLEFEKLHKEADRILEDIIAEHQERRKIYGGDSEEMKDLVDILLDLQENSELEFPLSVDNIKAIILDMFSAGSETSSITVEWTMAELLKNPRIMEKAKNEVRRVFTGKGYVDEGSIHELKYVKAVIKESIRLHPAVPLVLRECREDCRLDGYDIPTKFKVLVNAGAIGKDPKHWDNAETFCPERFLDNSIDFKGTDFKYIPFGAGRRICPGISFALSNIELPIANLLYHFDWQLPNGMKPEDLDMTEALGLSIRRKHELFAIPIAYHPHVE</sequence>
<name>A0A7J8LS65_9ROSI</name>
<evidence type="ECO:0000256" key="7">
    <source>
        <dbReference type="ARBA" id="ARBA00023033"/>
    </source>
</evidence>
<dbReference type="InterPro" id="IPR002401">
    <property type="entry name" value="Cyt_P450_E_grp-I"/>
</dbReference>
<dbReference type="GO" id="GO:0004497">
    <property type="term" value="F:monooxygenase activity"/>
    <property type="evidence" value="ECO:0007669"/>
    <property type="project" value="UniProtKB-KW"/>
</dbReference>
<reference evidence="11 12" key="1">
    <citation type="journal article" date="2019" name="Genome Biol. Evol.">
        <title>Insights into the evolution of the New World diploid cottons (Gossypium, subgenus Houzingenia) based on genome sequencing.</title>
        <authorList>
            <person name="Grover C.E."/>
            <person name="Arick M.A. 2nd"/>
            <person name="Thrash A."/>
            <person name="Conover J.L."/>
            <person name="Sanders W.S."/>
            <person name="Peterson D.G."/>
            <person name="Frelichowski J.E."/>
            <person name="Scheffler J.A."/>
            <person name="Scheffler B.E."/>
            <person name="Wendel J.F."/>
        </authorList>
    </citation>
    <scope>NUCLEOTIDE SEQUENCE [LARGE SCALE GENOMIC DNA]</scope>
    <source>
        <strain evidence="11">157</strain>
        <tissue evidence="11">Leaf</tissue>
    </source>
</reference>
<dbReference type="AlphaFoldDB" id="A0A7J8LS65"/>
<dbReference type="GO" id="GO:0005506">
    <property type="term" value="F:iron ion binding"/>
    <property type="evidence" value="ECO:0007669"/>
    <property type="project" value="InterPro"/>
</dbReference>
<dbReference type="EMBL" id="JABEZX010000005">
    <property type="protein sequence ID" value="MBA0555291.1"/>
    <property type="molecule type" value="Genomic_DNA"/>
</dbReference>
<evidence type="ECO:0000256" key="8">
    <source>
        <dbReference type="PIRSR" id="PIRSR602401-1"/>
    </source>
</evidence>
<evidence type="ECO:0000256" key="10">
    <source>
        <dbReference type="SAM" id="Phobius"/>
    </source>
</evidence>
<keyword evidence="4 8" id="KW-0479">Metal-binding</keyword>
<keyword evidence="6 8" id="KW-0408">Iron</keyword>
<feature type="binding site" description="axial binding residue" evidence="8">
    <location>
        <position position="445"/>
    </location>
    <ligand>
        <name>heme</name>
        <dbReference type="ChEBI" id="CHEBI:30413"/>
    </ligand>
    <ligandPart>
        <name>Fe</name>
        <dbReference type="ChEBI" id="CHEBI:18248"/>
    </ligandPart>
</feature>
<comment type="caution">
    <text evidence="11">The sequence shown here is derived from an EMBL/GenBank/DDBJ whole genome shotgun (WGS) entry which is preliminary data.</text>
</comment>
<dbReference type="Gene3D" id="1.10.630.10">
    <property type="entry name" value="Cytochrome P450"/>
    <property type="match status" value="1"/>
</dbReference>
<evidence type="ECO:0000313" key="12">
    <source>
        <dbReference type="Proteomes" id="UP000593572"/>
    </source>
</evidence>
<keyword evidence="3 8" id="KW-0349">Heme</keyword>
<dbReference type="GO" id="GO:0016705">
    <property type="term" value="F:oxidoreductase activity, acting on paired donors, with incorporation or reduction of molecular oxygen"/>
    <property type="evidence" value="ECO:0007669"/>
    <property type="project" value="InterPro"/>
</dbReference>
<keyword evidence="10" id="KW-1133">Transmembrane helix</keyword>
<keyword evidence="12" id="KW-1185">Reference proteome</keyword>
<dbReference type="Pfam" id="PF00067">
    <property type="entry name" value="p450"/>
    <property type="match status" value="1"/>
</dbReference>
<dbReference type="CDD" id="cd11072">
    <property type="entry name" value="CYP71-like"/>
    <property type="match status" value="1"/>
</dbReference>
<evidence type="ECO:0000256" key="1">
    <source>
        <dbReference type="ARBA" id="ARBA00001971"/>
    </source>
</evidence>
<evidence type="ECO:0008006" key="13">
    <source>
        <dbReference type="Google" id="ProtNLM"/>
    </source>
</evidence>
<proteinExistence type="inferred from homology"/>
<comment type="cofactor">
    <cofactor evidence="1 8">
        <name>heme</name>
        <dbReference type="ChEBI" id="CHEBI:30413"/>
    </cofactor>
</comment>
<evidence type="ECO:0000256" key="6">
    <source>
        <dbReference type="ARBA" id="ARBA00023004"/>
    </source>
</evidence>
<dbReference type="InterPro" id="IPR001128">
    <property type="entry name" value="Cyt_P450"/>
</dbReference>
<dbReference type="InterPro" id="IPR036396">
    <property type="entry name" value="Cyt_P450_sf"/>
</dbReference>
<dbReference type="GO" id="GO:0020037">
    <property type="term" value="F:heme binding"/>
    <property type="evidence" value="ECO:0007669"/>
    <property type="project" value="InterPro"/>
</dbReference>